<dbReference type="EMBL" id="CM042881">
    <property type="protein sequence ID" value="KAI4385413.1"/>
    <property type="molecule type" value="Genomic_DNA"/>
</dbReference>
<sequence>MDSLSKPHHVATASNPKQSDGISPPVHFRSSCNTSILLFPTLPSLGTPISPVRRNPRIGDRTLRSSSNPRGLQGDEQLLLFEERAECTYSSFQTGKELLVKFVR</sequence>
<dbReference type="Proteomes" id="UP001057402">
    <property type="component" value="Chromosome 2"/>
</dbReference>
<accession>A0ACB9S760</accession>
<gene>
    <name evidence="1" type="ORF">MLD38_003441</name>
</gene>
<comment type="caution">
    <text evidence="1">The sequence shown here is derived from an EMBL/GenBank/DDBJ whole genome shotgun (WGS) entry which is preliminary data.</text>
</comment>
<evidence type="ECO:0000313" key="2">
    <source>
        <dbReference type="Proteomes" id="UP001057402"/>
    </source>
</evidence>
<evidence type="ECO:0000313" key="1">
    <source>
        <dbReference type="EMBL" id="KAI4385413.1"/>
    </source>
</evidence>
<organism evidence="1 2">
    <name type="scientific">Melastoma candidum</name>
    <dbReference type="NCBI Taxonomy" id="119954"/>
    <lineage>
        <taxon>Eukaryota</taxon>
        <taxon>Viridiplantae</taxon>
        <taxon>Streptophyta</taxon>
        <taxon>Embryophyta</taxon>
        <taxon>Tracheophyta</taxon>
        <taxon>Spermatophyta</taxon>
        <taxon>Magnoliopsida</taxon>
        <taxon>eudicotyledons</taxon>
        <taxon>Gunneridae</taxon>
        <taxon>Pentapetalae</taxon>
        <taxon>rosids</taxon>
        <taxon>malvids</taxon>
        <taxon>Myrtales</taxon>
        <taxon>Melastomataceae</taxon>
        <taxon>Melastomatoideae</taxon>
        <taxon>Melastomateae</taxon>
        <taxon>Melastoma</taxon>
    </lineage>
</organism>
<proteinExistence type="predicted"/>
<reference evidence="2" key="1">
    <citation type="journal article" date="2023" name="Front. Plant Sci.">
        <title>Chromosomal-level genome assembly of Melastoma candidum provides insights into trichome evolution.</title>
        <authorList>
            <person name="Zhong Y."/>
            <person name="Wu W."/>
            <person name="Sun C."/>
            <person name="Zou P."/>
            <person name="Liu Y."/>
            <person name="Dai S."/>
            <person name="Zhou R."/>
        </authorList>
    </citation>
    <scope>NUCLEOTIDE SEQUENCE [LARGE SCALE GENOMIC DNA]</scope>
</reference>
<protein>
    <submittedName>
        <fullName evidence="1">Uncharacterized protein</fullName>
    </submittedName>
</protein>
<keyword evidence="2" id="KW-1185">Reference proteome</keyword>
<name>A0ACB9S760_9MYRT</name>